<evidence type="ECO:0000259" key="5">
    <source>
        <dbReference type="Pfam" id="PF00646"/>
    </source>
</evidence>
<organism evidence="7 8">
    <name type="scientific">Eragrostis curvula</name>
    <name type="common">weeping love grass</name>
    <dbReference type="NCBI Taxonomy" id="38414"/>
    <lineage>
        <taxon>Eukaryota</taxon>
        <taxon>Viridiplantae</taxon>
        <taxon>Streptophyta</taxon>
        <taxon>Embryophyta</taxon>
        <taxon>Tracheophyta</taxon>
        <taxon>Spermatophyta</taxon>
        <taxon>Magnoliopsida</taxon>
        <taxon>Liliopsida</taxon>
        <taxon>Poales</taxon>
        <taxon>Poaceae</taxon>
        <taxon>PACMAD clade</taxon>
        <taxon>Chloridoideae</taxon>
        <taxon>Eragrostideae</taxon>
        <taxon>Eragrostidinae</taxon>
        <taxon>Eragrostis</taxon>
    </lineage>
</organism>
<keyword evidence="8" id="KW-1185">Reference proteome</keyword>
<name>A0A5J9SFU2_9POAL</name>
<dbReference type="Pfam" id="PF02902">
    <property type="entry name" value="Peptidase_C48"/>
    <property type="match status" value="1"/>
</dbReference>
<dbReference type="EMBL" id="RWGY01000972">
    <property type="protein sequence ID" value="TVT97658.1"/>
    <property type="molecule type" value="Genomic_DNA"/>
</dbReference>
<feature type="non-terminal residue" evidence="7">
    <location>
        <position position="634"/>
    </location>
</feature>
<dbReference type="InterPro" id="IPR003653">
    <property type="entry name" value="Peptidase_C48_C"/>
</dbReference>
<evidence type="ECO:0000259" key="6">
    <source>
        <dbReference type="Pfam" id="PF02902"/>
    </source>
</evidence>
<dbReference type="InterPro" id="IPR001810">
    <property type="entry name" value="F-box_dom"/>
</dbReference>
<evidence type="ECO:0000256" key="3">
    <source>
        <dbReference type="ARBA" id="ARBA00022801"/>
    </source>
</evidence>
<dbReference type="AlphaFoldDB" id="A0A5J9SFU2"/>
<dbReference type="Gene3D" id="3.40.395.10">
    <property type="entry name" value="Adenoviral Proteinase, Chain A"/>
    <property type="match status" value="1"/>
</dbReference>
<evidence type="ECO:0008006" key="9">
    <source>
        <dbReference type="Google" id="ProtNLM"/>
    </source>
</evidence>
<accession>A0A5J9SFU2</accession>
<sequence>MEHNSSGAAKRSNLSSGDDDVAGEDRISALPDDILVLILIRLCTSEAAQTSVLSRRWRCVWALLPALWFHFAPEPHRFRDFLTAGEVPLSDLSVEYDDADPESLSVWLPAAARRVSGELALLTDGDGEEVAVREEGAVKLPCFEKATNITLWLGHLGLAMPPAGVFARLISLYLKGVRFHGPCELGDVVSSPRCPCLDRLTISDTRGLDNLTVDSKSLVLMKLTRLVGLRRLVVPYLLDVAGLATSTLHNHYMNLSMAKKKKGLVAAFKRQHFLRSADSEFFYVGFSDVYELFNFDALDVSILRCYTLSMIKEARAKSFSVGFLDPEVMTLSTICDDKSYVVDYVTRAFGKYAKKKCIMFAHNPENHWILIAIVPEWHKVLFLDSYRSSPRNHAMLKDVIDEAFLSYCSAYGMPHKKLTYVTKFPCHQQGCTQECGFYTAHHMRLALGLLNVERAEQFEVLTTSLKRPVLEDIREQISWFIMSEIVDKNGEFYCKRQSTSAVANITAPRLHFLEWSDAYRPSFVQFGNIARLRHLGNLHFLVYGDDFVCNLASLMLLQRFKVIDCLMITLLYPPEIDDYQYLMDAMTVLPEFTILHLVVIANGHAFGASSFHVLRMCTSIRKLVLKFSAHSNFE</sequence>
<dbReference type="PANTHER" id="PTHR34709">
    <property type="entry name" value="OS10G0396666 PROTEIN"/>
    <property type="match status" value="1"/>
</dbReference>
<evidence type="ECO:0000256" key="2">
    <source>
        <dbReference type="ARBA" id="ARBA00022670"/>
    </source>
</evidence>
<evidence type="ECO:0000313" key="8">
    <source>
        <dbReference type="Proteomes" id="UP000324897"/>
    </source>
</evidence>
<reference evidence="7 8" key="1">
    <citation type="journal article" date="2019" name="Sci. Rep.">
        <title>A high-quality genome of Eragrostis curvula grass provides insights into Poaceae evolution and supports new strategies to enhance forage quality.</title>
        <authorList>
            <person name="Carballo J."/>
            <person name="Santos B.A.C.M."/>
            <person name="Zappacosta D."/>
            <person name="Garbus I."/>
            <person name="Selva J.P."/>
            <person name="Gallo C.A."/>
            <person name="Diaz A."/>
            <person name="Albertini E."/>
            <person name="Caccamo M."/>
            <person name="Echenique V."/>
        </authorList>
    </citation>
    <scope>NUCLEOTIDE SEQUENCE [LARGE SCALE GENOMIC DNA]</scope>
    <source>
        <strain evidence="8">cv. Victoria</strain>
        <tissue evidence="7">Leaf</tissue>
    </source>
</reference>
<evidence type="ECO:0000313" key="7">
    <source>
        <dbReference type="EMBL" id="TVT97658.1"/>
    </source>
</evidence>
<evidence type="ECO:0000256" key="4">
    <source>
        <dbReference type="SAM" id="MobiDB-lite"/>
    </source>
</evidence>
<dbReference type="InterPro" id="IPR053781">
    <property type="entry name" value="F-box_AtFBL13-like"/>
</dbReference>
<feature type="non-terminal residue" evidence="7">
    <location>
        <position position="1"/>
    </location>
</feature>
<protein>
    <recommendedName>
        <fullName evidence="9">Ubiquitin-like protease family profile domain-containing protein</fullName>
    </recommendedName>
</protein>
<comment type="caution">
    <text evidence="7">The sequence shown here is derived from an EMBL/GenBank/DDBJ whole genome shotgun (WGS) entry which is preliminary data.</text>
</comment>
<dbReference type="Proteomes" id="UP000324897">
    <property type="component" value="Unassembled WGS sequence"/>
</dbReference>
<dbReference type="InterPro" id="IPR038765">
    <property type="entry name" value="Papain-like_cys_pep_sf"/>
</dbReference>
<dbReference type="InterPro" id="IPR055312">
    <property type="entry name" value="FBL15-like"/>
</dbReference>
<keyword evidence="2" id="KW-0645">Protease</keyword>
<dbReference type="GO" id="GO:0006508">
    <property type="term" value="P:proteolysis"/>
    <property type="evidence" value="ECO:0007669"/>
    <property type="project" value="UniProtKB-KW"/>
</dbReference>
<feature type="domain" description="Ubiquitin-like protease family profile" evidence="6">
    <location>
        <begin position="301"/>
        <end position="445"/>
    </location>
</feature>
<keyword evidence="3" id="KW-0378">Hydrolase</keyword>
<dbReference type="OrthoDB" id="690405at2759"/>
<feature type="compositionally biased region" description="Polar residues" evidence="4">
    <location>
        <begin position="1"/>
        <end position="16"/>
    </location>
</feature>
<dbReference type="PANTHER" id="PTHR34709:SF74">
    <property type="entry name" value="F-BOX DOMAIN-CONTAINING PROTEIN"/>
    <property type="match status" value="1"/>
</dbReference>
<proteinExistence type="inferred from homology"/>
<dbReference type="CDD" id="cd22160">
    <property type="entry name" value="F-box_AtFBL13-like"/>
    <property type="match status" value="1"/>
</dbReference>
<dbReference type="SUPFAM" id="SSF54001">
    <property type="entry name" value="Cysteine proteinases"/>
    <property type="match status" value="1"/>
</dbReference>
<dbReference type="SUPFAM" id="SSF81383">
    <property type="entry name" value="F-box domain"/>
    <property type="match status" value="1"/>
</dbReference>
<dbReference type="GO" id="GO:0008234">
    <property type="term" value="F:cysteine-type peptidase activity"/>
    <property type="evidence" value="ECO:0007669"/>
    <property type="project" value="InterPro"/>
</dbReference>
<evidence type="ECO:0000256" key="1">
    <source>
        <dbReference type="ARBA" id="ARBA00005234"/>
    </source>
</evidence>
<gene>
    <name evidence="7" type="ORF">EJB05_57084</name>
</gene>
<feature type="domain" description="F-box" evidence="5">
    <location>
        <begin position="27"/>
        <end position="62"/>
    </location>
</feature>
<dbReference type="Gramene" id="TVT97658">
    <property type="protein sequence ID" value="TVT97658"/>
    <property type="gene ID" value="EJB05_57084"/>
</dbReference>
<comment type="similarity">
    <text evidence="1">Belongs to the peptidase C48 family.</text>
</comment>
<feature type="region of interest" description="Disordered" evidence="4">
    <location>
        <begin position="1"/>
        <end position="20"/>
    </location>
</feature>
<dbReference type="Pfam" id="PF00646">
    <property type="entry name" value="F-box"/>
    <property type="match status" value="1"/>
</dbReference>
<dbReference type="InterPro" id="IPR036047">
    <property type="entry name" value="F-box-like_dom_sf"/>
</dbReference>